<comment type="caution">
    <text evidence="1">The sequence shown here is derived from an EMBL/GenBank/DDBJ whole genome shotgun (WGS) entry which is preliminary data.</text>
</comment>
<dbReference type="EMBL" id="JAOQJQ010000016">
    <property type="protein sequence ID" value="MCU6763792.1"/>
    <property type="molecule type" value="Genomic_DNA"/>
</dbReference>
<name>A0ABT2TNK9_9FIRM</name>
<organism evidence="1 2">
    <name type="scientific">Brotonthovivens ammoniilytica</name>
    <dbReference type="NCBI Taxonomy" id="2981725"/>
    <lineage>
        <taxon>Bacteria</taxon>
        <taxon>Bacillati</taxon>
        <taxon>Bacillota</taxon>
        <taxon>Clostridia</taxon>
        <taxon>Lachnospirales</taxon>
        <taxon>Lachnospiraceae</taxon>
        <taxon>Brotonthovivens</taxon>
    </lineage>
</organism>
<gene>
    <name evidence="1" type="ORF">OCV88_15960</name>
</gene>
<proteinExistence type="predicted"/>
<protein>
    <submittedName>
        <fullName evidence="1">Sugar ABC transporter substrate-binding protein</fullName>
    </submittedName>
</protein>
<sequence>MKLSTLMKRGLAVGLVGAMAVGLVACGDKKDDANQSSANSDKAAASDVTLKFQQWWGVELP</sequence>
<evidence type="ECO:0000313" key="1">
    <source>
        <dbReference type="EMBL" id="MCU6763792.1"/>
    </source>
</evidence>
<evidence type="ECO:0000313" key="2">
    <source>
        <dbReference type="Proteomes" id="UP001652442"/>
    </source>
</evidence>
<reference evidence="1 2" key="1">
    <citation type="journal article" date="2021" name="ISME Commun">
        <title>Automated analysis of genomic sequences facilitates high-throughput and comprehensive description of bacteria.</title>
        <authorList>
            <person name="Hitch T.C.A."/>
        </authorList>
    </citation>
    <scope>NUCLEOTIDE SEQUENCE [LARGE SCALE GENOMIC DNA]</scope>
    <source>
        <strain evidence="1 2">Sanger_109</strain>
    </source>
</reference>
<dbReference type="PROSITE" id="PS51257">
    <property type="entry name" value="PROKAR_LIPOPROTEIN"/>
    <property type="match status" value="1"/>
</dbReference>
<keyword evidence="2" id="KW-1185">Reference proteome</keyword>
<dbReference type="Proteomes" id="UP001652442">
    <property type="component" value="Unassembled WGS sequence"/>
</dbReference>
<accession>A0ABT2TNK9</accession>
<feature type="non-terminal residue" evidence="1">
    <location>
        <position position="61"/>
    </location>
</feature>